<dbReference type="AlphaFoldDB" id="A0A167HQ75"/>
<evidence type="ECO:0000313" key="2">
    <source>
        <dbReference type="EMBL" id="KZN58383.1"/>
    </source>
</evidence>
<sequence length="44" mass="4878">MDEFAISREAETACSLLFNSVLAMFCLLCFVSTIQFKKQAGSLL</sequence>
<evidence type="ECO:0000256" key="1">
    <source>
        <dbReference type="SAM" id="Phobius"/>
    </source>
</evidence>
<dbReference type="PATRIC" id="fig|1365253.3.peg.290"/>
<evidence type="ECO:0000313" key="3">
    <source>
        <dbReference type="Proteomes" id="UP000076587"/>
    </source>
</evidence>
<keyword evidence="1" id="KW-0812">Transmembrane</keyword>
<keyword evidence="1" id="KW-0472">Membrane</keyword>
<keyword evidence="1" id="KW-1133">Transmembrane helix</keyword>
<proteinExistence type="predicted"/>
<accession>A0A167HQ75</accession>
<dbReference type="EMBL" id="AUXT01000010">
    <property type="protein sequence ID" value="KZN58383.1"/>
    <property type="molecule type" value="Genomic_DNA"/>
</dbReference>
<feature type="transmembrane region" description="Helical" evidence="1">
    <location>
        <begin position="16"/>
        <end position="36"/>
    </location>
</feature>
<organism evidence="2 3">
    <name type="scientific">Pseudoalteromonas luteoviolacea NCIMB 1942</name>
    <dbReference type="NCBI Taxonomy" id="1365253"/>
    <lineage>
        <taxon>Bacteria</taxon>
        <taxon>Pseudomonadati</taxon>
        <taxon>Pseudomonadota</taxon>
        <taxon>Gammaproteobacteria</taxon>
        <taxon>Alteromonadales</taxon>
        <taxon>Pseudoalteromonadaceae</taxon>
        <taxon>Pseudoalteromonas</taxon>
    </lineage>
</organism>
<name>A0A167HQ75_9GAMM</name>
<reference evidence="2 3" key="1">
    <citation type="submission" date="2013-07" db="EMBL/GenBank/DDBJ databases">
        <title>Comparative Genomic and Metabolomic Analysis of Twelve Strains of Pseudoalteromonas luteoviolacea.</title>
        <authorList>
            <person name="Vynne N.G."/>
            <person name="Mansson M."/>
            <person name="Gram L."/>
        </authorList>
    </citation>
    <scope>NUCLEOTIDE SEQUENCE [LARGE SCALE GENOMIC DNA]</scope>
    <source>
        <strain evidence="2 3">NCIMB 1942</strain>
    </source>
</reference>
<gene>
    <name evidence="2" type="ORF">N482_22305</name>
</gene>
<protein>
    <submittedName>
        <fullName evidence="2">Uncharacterized protein</fullName>
    </submittedName>
</protein>
<dbReference type="Proteomes" id="UP000076587">
    <property type="component" value="Unassembled WGS sequence"/>
</dbReference>
<comment type="caution">
    <text evidence="2">The sequence shown here is derived from an EMBL/GenBank/DDBJ whole genome shotgun (WGS) entry which is preliminary data.</text>
</comment>